<dbReference type="NCBIfam" id="TIGR03919">
    <property type="entry name" value="T7SS_EccB"/>
    <property type="match status" value="1"/>
</dbReference>
<organism evidence="3 4">
    <name type="scientific">Mycobacterium xenopi</name>
    <dbReference type="NCBI Taxonomy" id="1789"/>
    <lineage>
        <taxon>Bacteria</taxon>
        <taxon>Bacillati</taxon>
        <taxon>Actinomycetota</taxon>
        <taxon>Actinomycetes</taxon>
        <taxon>Mycobacteriales</taxon>
        <taxon>Mycobacteriaceae</taxon>
        <taxon>Mycobacterium</taxon>
    </lineage>
</organism>
<feature type="compositionally biased region" description="Polar residues" evidence="1">
    <location>
        <begin position="320"/>
        <end position="338"/>
    </location>
</feature>
<dbReference type="AlphaFoldDB" id="A0AAD1H150"/>
<protein>
    <submittedName>
        <fullName evidence="3">Uncharacterized protein</fullName>
    </submittedName>
</protein>
<keyword evidence="2" id="KW-0812">Transmembrane</keyword>
<sequence>MTRNVVPPRGQRGIRYGLAIPRHIVWQRSSVHHTAASTGWWARIKIALIRHQALTVLASAAPTLLICLGVLLWSIGNPLGQIGESPILADGDSGALYARVGNTLYPVLNLASARLITGRSDNPHQVRSSAIAGLRRGPVVGIPGAPSGFSPTSPVSSSWLVCDALAPVPASGAAPVVTVIDGVPDMSGRQRILGESDAVVLRYGNETWVIRQGRRARVDPPDRSTLSRLGLTPDQLSQVPTMSRALYDALPVDSEFPVLSADLNGQLKVVDMQDNPTTCWWWERTAGEGRARVHVVSAPAVPVAATEVNNFVPLAKSDTSDPQPTGSISGLGTPTLLSRSKPIHRRRKRCSGWRIRGCGLVWTPPVRRVRR</sequence>
<dbReference type="InterPro" id="IPR007795">
    <property type="entry name" value="T7SS_EccB"/>
</dbReference>
<dbReference type="PANTHER" id="PTHR40765">
    <property type="entry name" value="ESX-2 SECRETION SYSTEM ATPASE ECCB2"/>
    <property type="match status" value="1"/>
</dbReference>
<feature type="region of interest" description="Disordered" evidence="1">
    <location>
        <begin position="315"/>
        <end position="343"/>
    </location>
</feature>
<dbReference type="Proteomes" id="UP000464624">
    <property type="component" value="Chromosome"/>
</dbReference>
<dbReference type="GO" id="GO:0005576">
    <property type="term" value="C:extracellular region"/>
    <property type="evidence" value="ECO:0007669"/>
    <property type="project" value="TreeGrafter"/>
</dbReference>
<dbReference type="Pfam" id="PF05108">
    <property type="entry name" value="T7SS_ESX1_EccB"/>
    <property type="match status" value="2"/>
</dbReference>
<gene>
    <name evidence="3" type="ORF">MYXE_27970</name>
</gene>
<proteinExistence type="predicted"/>
<name>A0AAD1H150_MYCXE</name>
<keyword evidence="2" id="KW-1133">Transmembrane helix</keyword>
<evidence type="ECO:0000256" key="1">
    <source>
        <dbReference type="SAM" id="MobiDB-lite"/>
    </source>
</evidence>
<dbReference type="Gene3D" id="3.30.2390.20">
    <property type="entry name" value="Type VII secretion system EccB, repeat 1 domain"/>
    <property type="match status" value="1"/>
</dbReference>
<reference evidence="3 4" key="1">
    <citation type="submission" date="2019-12" db="EMBL/GenBank/DDBJ databases">
        <title>Complete genome sequence of Mycolicibacterium xenopi str. JCM15661T.</title>
        <authorList>
            <person name="Yoshida M."/>
            <person name="Fukano H."/>
            <person name="Asakura T."/>
            <person name="Hoshino Y."/>
        </authorList>
    </citation>
    <scope>NUCLEOTIDE SEQUENCE [LARGE SCALE GENOMIC DNA]</scope>
    <source>
        <strain evidence="3 4">JCM 15661T</strain>
    </source>
</reference>
<feature type="transmembrane region" description="Helical" evidence="2">
    <location>
        <begin position="53"/>
        <end position="75"/>
    </location>
</feature>
<dbReference type="InterPro" id="IPR044857">
    <property type="entry name" value="T7SS_EccB_R1"/>
</dbReference>
<dbReference type="EMBL" id="AP022314">
    <property type="protein sequence ID" value="BBU23007.1"/>
    <property type="molecule type" value="Genomic_DNA"/>
</dbReference>
<evidence type="ECO:0000313" key="4">
    <source>
        <dbReference type="Proteomes" id="UP000464624"/>
    </source>
</evidence>
<dbReference type="KEGG" id="mxe:MYXE_27970"/>
<keyword evidence="2" id="KW-0472">Membrane</keyword>
<dbReference type="PANTHER" id="PTHR40765:SF2">
    <property type="entry name" value="ESX-2 SECRETION SYSTEM ATPASE ECCB2"/>
    <property type="match status" value="1"/>
</dbReference>
<evidence type="ECO:0000256" key="2">
    <source>
        <dbReference type="SAM" id="Phobius"/>
    </source>
</evidence>
<evidence type="ECO:0000313" key="3">
    <source>
        <dbReference type="EMBL" id="BBU23007.1"/>
    </source>
</evidence>
<accession>A0AAD1H150</accession>